<dbReference type="SMART" id="SM00369">
    <property type="entry name" value="LRR_TYP"/>
    <property type="match status" value="7"/>
</dbReference>
<dbReference type="Gene3D" id="3.80.10.10">
    <property type="entry name" value="Ribonuclease Inhibitor"/>
    <property type="match status" value="2"/>
</dbReference>
<keyword evidence="6" id="KW-1185">Reference proteome</keyword>
<feature type="compositionally biased region" description="Gly residues" evidence="4">
    <location>
        <begin position="1"/>
        <end position="11"/>
    </location>
</feature>
<dbReference type="PANTHER" id="PTHR48051:SF51">
    <property type="entry name" value="LEUCINE-RICH REPEAT-CONTAINING PROTEIN 10B"/>
    <property type="match status" value="1"/>
</dbReference>
<dbReference type="InParanoid" id="A0A6P7XS92"/>
<keyword evidence="1" id="KW-0433">Leucine-rich repeat</keyword>
<evidence type="ECO:0000256" key="1">
    <source>
        <dbReference type="ARBA" id="ARBA00022614"/>
    </source>
</evidence>
<dbReference type="KEGG" id="muo:115468002"/>
<accession>A0A6P7XS92</accession>
<feature type="region of interest" description="Disordered" evidence="4">
    <location>
        <begin position="282"/>
        <end position="310"/>
    </location>
</feature>
<dbReference type="PANTHER" id="PTHR48051">
    <property type="match status" value="1"/>
</dbReference>
<sequence>MIMGGVCGSVGPGSSEDEPLPDDVEEQLSCGDLTLELSGRRLKRLPGSVCAVPDLQKLYISSNGIRQLPEDIGLLENLRILALDFNKLEQVPEALCYLPRLTRLYLGGNRLQDLPPYFGQLQSLRCLWIEGNYLHHFPRVLLRMPGLKSLQMGDNRLRGLPQDLSTSMTGLRGLWLYGNRFEEFPRALLRMVLLEILDLDRNRLSAFPDLSHLHRLRLFSYDRNPATSPPKVADGVTLVGEGAQEAMEVRAQRERKRRELEEEENRQVEVLHGILKNGSSLAAEDAADSFSALEEDEFGEEMEDPAEEET</sequence>
<feature type="coiled-coil region" evidence="3">
    <location>
        <begin position="243"/>
        <end position="271"/>
    </location>
</feature>
<dbReference type="AlphaFoldDB" id="A0A6P7XS92"/>
<dbReference type="PROSITE" id="PS51450">
    <property type="entry name" value="LRR"/>
    <property type="match status" value="3"/>
</dbReference>
<dbReference type="GeneID" id="115468002"/>
<dbReference type="InterPro" id="IPR001611">
    <property type="entry name" value="Leu-rich_rpt"/>
</dbReference>
<feature type="region of interest" description="Disordered" evidence="4">
    <location>
        <begin position="1"/>
        <end position="22"/>
    </location>
</feature>
<gene>
    <name evidence="7" type="primary">LRRC10B</name>
</gene>
<proteinExistence type="predicted"/>
<protein>
    <submittedName>
        <fullName evidence="7">Leucine-rich repeat-containing protein 10B</fullName>
    </submittedName>
</protein>
<evidence type="ECO:0000313" key="7">
    <source>
        <dbReference type="RefSeq" id="XP_030055373.1"/>
    </source>
</evidence>
<dbReference type="CTD" id="390205"/>
<dbReference type="InterPro" id="IPR055414">
    <property type="entry name" value="LRR_R13L4/SHOC2-like"/>
</dbReference>
<evidence type="ECO:0000256" key="3">
    <source>
        <dbReference type="SAM" id="Coils"/>
    </source>
</evidence>
<evidence type="ECO:0000256" key="4">
    <source>
        <dbReference type="SAM" id="MobiDB-lite"/>
    </source>
</evidence>
<name>A0A6P7XS92_9AMPH</name>
<dbReference type="Proteomes" id="UP000515156">
    <property type="component" value="Chromosome 4"/>
</dbReference>
<keyword evidence="3" id="KW-0175">Coiled coil</keyword>
<feature type="domain" description="Disease resistance R13L4/SHOC-2-like LRR" evidence="5">
    <location>
        <begin position="50"/>
        <end position="150"/>
    </location>
</feature>
<evidence type="ECO:0000313" key="6">
    <source>
        <dbReference type="Proteomes" id="UP000515156"/>
    </source>
</evidence>
<organism evidence="6 7">
    <name type="scientific">Microcaecilia unicolor</name>
    <dbReference type="NCBI Taxonomy" id="1415580"/>
    <lineage>
        <taxon>Eukaryota</taxon>
        <taxon>Metazoa</taxon>
        <taxon>Chordata</taxon>
        <taxon>Craniata</taxon>
        <taxon>Vertebrata</taxon>
        <taxon>Euteleostomi</taxon>
        <taxon>Amphibia</taxon>
        <taxon>Gymnophiona</taxon>
        <taxon>Siphonopidae</taxon>
        <taxon>Microcaecilia</taxon>
    </lineage>
</organism>
<dbReference type="InterPro" id="IPR050216">
    <property type="entry name" value="LRR_domain-containing"/>
</dbReference>
<dbReference type="InterPro" id="IPR003591">
    <property type="entry name" value="Leu-rich_rpt_typical-subtyp"/>
</dbReference>
<dbReference type="RefSeq" id="XP_030055373.1">
    <property type="nucleotide sequence ID" value="XM_030199513.1"/>
</dbReference>
<dbReference type="SUPFAM" id="SSF52058">
    <property type="entry name" value="L domain-like"/>
    <property type="match status" value="1"/>
</dbReference>
<evidence type="ECO:0000256" key="2">
    <source>
        <dbReference type="ARBA" id="ARBA00022737"/>
    </source>
</evidence>
<dbReference type="InterPro" id="IPR032675">
    <property type="entry name" value="LRR_dom_sf"/>
</dbReference>
<dbReference type="SMART" id="SM00364">
    <property type="entry name" value="LRR_BAC"/>
    <property type="match status" value="5"/>
</dbReference>
<keyword evidence="2" id="KW-0677">Repeat</keyword>
<evidence type="ECO:0000259" key="5">
    <source>
        <dbReference type="Pfam" id="PF23598"/>
    </source>
</evidence>
<dbReference type="GO" id="GO:0005737">
    <property type="term" value="C:cytoplasm"/>
    <property type="evidence" value="ECO:0007669"/>
    <property type="project" value="TreeGrafter"/>
</dbReference>
<feature type="compositionally biased region" description="Acidic residues" evidence="4">
    <location>
        <begin position="293"/>
        <end position="310"/>
    </location>
</feature>
<reference evidence="7" key="1">
    <citation type="submission" date="2025-08" db="UniProtKB">
        <authorList>
            <consortium name="RefSeq"/>
        </authorList>
    </citation>
    <scope>IDENTIFICATION</scope>
</reference>
<dbReference type="Pfam" id="PF23598">
    <property type="entry name" value="LRR_14"/>
    <property type="match status" value="1"/>
</dbReference>
<dbReference type="OrthoDB" id="676979at2759"/>